<reference evidence="1 2" key="1">
    <citation type="journal article" date="2012" name="BMC Genomics">
        <title>Genomic basis of broad host range and environmental adaptability of Rhizobium tropici CIAT 899 and Rhizobium sp. PRF 81 which are used in inoculants for common bean (Phaseolus vulgaris L.).</title>
        <authorList>
            <person name="Ormeno-Orrillo E."/>
            <person name="Menna P."/>
            <person name="Almeida L.G."/>
            <person name="Ollero F.J."/>
            <person name="Nicolas M.F."/>
            <person name="Pains Rodrigues E."/>
            <person name="Shigueyoshi Nakatani A."/>
            <person name="Silva Batista J.S."/>
            <person name="Oliveira Chueire L.M."/>
            <person name="Souza R.C."/>
            <person name="Ribeiro Vasconcelos A.T."/>
            <person name="Megias M."/>
            <person name="Hungria M."/>
            <person name="Martinez-Romero E."/>
        </authorList>
    </citation>
    <scope>NUCLEOTIDE SEQUENCE [LARGE SCALE GENOMIC DNA]</scope>
    <source>
        <strain evidence="1 2">PRF 81</strain>
    </source>
</reference>
<dbReference type="EMBL" id="AQHN01000053">
    <property type="protein sequence ID" value="ENN88258.1"/>
    <property type="molecule type" value="Genomic_DNA"/>
</dbReference>
<sequence>MPQEGRSFPILKTSIITLPVSVLWQRLAEMTTISGKRRSHATALDRRQSNLCEDECGAAYPDRRCRPTSFRLKDNQHLARHAVGDRQCLNAHLLRRLQRGLPHGRFFHIRIDEIADTALDGVAELGNIVRLVVDVRLHNAQRRSRRGCRFQKRTRDIEHVRQLRIRRAARDSDFRAACRRRAGIGSQKIVVARCRAAARCVKRACIDIFRQQSPAGIEAIDHQGLGAIVADRREAYLAARAAGEIADHRLLRAGMLAGVVEPVFAGEVCRLRNRLQLVLELLDIGVDGILVRAGFTCRNQLGLDLGQQADDRIHGSRCGIDFRGAEAKRIVDGGKAALVRAHGVRHRPVGRTVTRILDAEAG</sequence>
<evidence type="ECO:0000313" key="2">
    <source>
        <dbReference type="Proteomes" id="UP000012429"/>
    </source>
</evidence>
<protein>
    <submittedName>
        <fullName evidence="1">Uncharacterized protein</fullName>
    </submittedName>
</protein>
<accession>N6UDL4</accession>
<dbReference type="STRING" id="363754.RHSP_12029"/>
<dbReference type="AlphaFoldDB" id="N6UDL4"/>
<gene>
    <name evidence="1" type="ORF">RHSP_12029</name>
</gene>
<name>N6UDL4_9HYPH</name>
<keyword evidence="2" id="KW-1185">Reference proteome</keyword>
<comment type="caution">
    <text evidence="1">The sequence shown here is derived from an EMBL/GenBank/DDBJ whole genome shotgun (WGS) entry which is preliminary data.</text>
</comment>
<evidence type="ECO:0000313" key="1">
    <source>
        <dbReference type="EMBL" id="ENN88258.1"/>
    </source>
</evidence>
<dbReference type="Proteomes" id="UP000012429">
    <property type="component" value="Unassembled WGS sequence"/>
</dbReference>
<proteinExistence type="predicted"/>
<organism evidence="1 2">
    <name type="scientific">Rhizobium freirei PRF 81</name>
    <dbReference type="NCBI Taxonomy" id="363754"/>
    <lineage>
        <taxon>Bacteria</taxon>
        <taxon>Pseudomonadati</taxon>
        <taxon>Pseudomonadota</taxon>
        <taxon>Alphaproteobacteria</taxon>
        <taxon>Hyphomicrobiales</taxon>
        <taxon>Rhizobiaceae</taxon>
        <taxon>Rhizobium/Agrobacterium group</taxon>
        <taxon>Rhizobium</taxon>
    </lineage>
</organism>